<keyword evidence="1" id="KW-0812">Transmembrane</keyword>
<keyword evidence="3" id="KW-1185">Reference proteome</keyword>
<dbReference type="EMBL" id="SACO01000004">
    <property type="protein sequence ID" value="RVU05909.1"/>
    <property type="molecule type" value="Genomic_DNA"/>
</dbReference>
<reference evidence="2 3" key="1">
    <citation type="submission" date="2019-01" db="EMBL/GenBank/DDBJ databases">
        <authorList>
            <person name="Chen W.-M."/>
        </authorList>
    </citation>
    <scope>NUCLEOTIDE SEQUENCE [LARGE SCALE GENOMIC DNA]</scope>
    <source>
        <strain evidence="2 3">FSY-9</strain>
    </source>
</reference>
<evidence type="ECO:0000256" key="1">
    <source>
        <dbReference type="SAM" id="Phobius"/>
    </source>
</evidence>
<dbReference type="Proteomes" id="UP000282837">
    <property type="component" value="Unassembled WGS sequence"/>
</dbReference>
<protein>
    <recommendedName>
        <fullName evidence="4">PepSY domain-containing protein</fullName>
    </recommendedName>
</protein>
<evidence type="ECO:0000313" key="2">
    <source>
        <dbReference type="EMBL" id="RVU05909.1"/>
    </source>
</evidence>
<gene>
    <name evidence="2" type="ORF">EOE18_08070</name>
</gene>
<organism evidence="2 3">
    <name type="scientific">Novosphingobium umbonatum</name>
    <dbReference type="NCBI Taxonomy" id="1908524"/>
    <lineage>
        <taxon>Bacteria</taxon>
        <taxon>Pseudomonadati</taxon>
        <taxon>Pseudomonadota</taxon>
        <taxon>Alphaproteobacteria</taxon>
        <taxon>Sphingomonadales</taxon>
        <taxon>Sphingomonadaceae</taxon>
        <taxon>Novosphingobium</taxon>
    </lineage>
</organism>
<keyword evidence="1" id="KW-0472">Membrane</keyword>
<accession>A0A437N7J2</accession>
<dbReference type="RefSeq" id="WP_127708012.1">
    <property type="nucleotide sequence ID" value="NZ_SACO01000004.1"/>
</dbReference>
<dbReference type="OrthoDB" id="7503021at2"/>
<proteinExistence type="predicted"/>
<dbReference type="Pfam" id="PF03929">
    <property type="entry name" value="PepSY_TM"/>
    <property type="match status" value="1"/>
</dbReference>
<evidence type="ECO:0000313" key="3">
    <source>
        <dbReference type="Proteomes" id="UP000282837"/>
    </source>
</evidence>
<name>A0A437N7J2_9SPHN</name>
<feature type="transmembrane region" description="Helical" evidence="1">
    <location>
        <begin position="215"/>
        <end position="240"/>
    </location>
</feature>
<keyword evidence="1" id="KW-1133">Transmembrane helix</keyword>
<feature type="transmembrane region" description="Helical" evidence="1">
    <location>
        <begin position="173"/>
        <end position="194"/>
    </location>
</feature>
<dbReference type="PANTHER" id="PTHR34219">
    <property type="entry name" value="IRON-REGULATED INNER MEMBRANE PROTEIN-RELATED"/>
    <property type="match status" value="1"/>
</dbReference>
<comment type="caution">
    <text evidence="2">The sequence shown here is derived from an EMBL/GenBank/DDBJ whole genome shotgun (WGS) entry which is preliminary data.</text>
</comment>
<feature type="transmembrane region" description="Helical" evidence="1">
    <location>
        <begin position="357"/>
        <end position="378"/>
    </location>
</feature>
<dbReference type="InterPro" id="IPR005625">
    <property type="entry name" value="PepSY-ass_TM"/>
</dbReference>
<evidence type="ECO:0008006" key="4">
    <source>
        <dbReference type="Google" id="ProtNLM"/>
    </source>
</evidence>
<sequence>MRQYHRIIAILGSLLLFYLAASGTMIEALDLWAIGRAAPESDVTMQSINEGKFGNGDYNAVTAADFSGQTLPAGLDVPEAMARVADGLRQQRPDAAPDFVELRMVDGRLIGQGRYGKDMVAVDVASGKALAGVEVKPTYPPRSLRQTLKEWHRFWGPSVTLWRGDKPGVYIEFAAGLVLIALMFTGLKHYWALYQMRRKIKKPHPFWKAGGTWRALHRSIAVASALLLACTVLSGTMLGFESTYHTFVPRPPKHEAELVALDHVPAMAKAAVAVVAASDKDVPLRSLRLRNYYGYQQVAVVTGEEVTRQLVFNLANGAPMSLEAPHYPDSQFPFGMNVHEWVKHFHSGYLLGVPARVMTLLSGLALLYLTVSGVVIYFDMWRRRRDTGRAGFFWKG</sequence>
<dbReference type="AlphaFoldDB" id="A0A437N7J2"/>
<dbReference type="PANTHER" id="PTHR34219:SF3">
    <property type="entry name" value="BLL7967 PROTEIN"/>
    <property type="match status" value="1"/>
</dbReference>